<comment type="caution">
    <text evidence="9">The sequence shown here is derived from an EMBL/GenBank/DDBJ whole genome shotgun (WGS) entry which is preliminary data.</text>
</comment>
<dbReference type="SUPFAM" id="SSF56024">
    <property type="entry name" value="Phospholipase D/nuclease"/>
    <property type="match status" value="2"/>
</dbReference>
<protein>
    <recommendedName>
        <fullName evidence="3">phospholipase D</fullName>
        <ecNumber evidence="3">3.1.4.4</ecNumber>
    </recommendedName>
</protein>
<comment type="catalytic activity">
    <reaction evidence="1">
        <text>a 1,2-diacyl-sn-glycero-3-phosphocholine + H2O = a 1,2-diacyl-sn-glycero-3-phosphate + choline + H(+)</text>
        <dbReference type="Rhea" id="RHEA:14445"/>
        <dbReference type="ChEBI" id="CHEBI:15354"/>
        <dbReference type="ChEBI" id="CHEBI:15377"/>
        <dbReference type="ChEBI" id="CHEBI:15378"/>
        <dbReference type="ChEBI" id="CHEBI:57643"/>
        <dbReference type="ChEBI" id="CHEBI:58608"/>
        <dbReference type="EC" id="3.1.4.4"/>
    </reaction>
</comment>
<evidence type="ECO:0000256" key="2">
    <source>
        <dbReference type="ARBA" id="ARBA00008664"/>
    </source>
</evidence>
<dbReference type="Pfam" id="PF12836">
    <property type="entry name" value="HHH_3"/>
    <property type="match status" value="1"/>
</dbReference>
<reference evidence="9" key="1">
    <citation type="submission" date="2019-12" db="EMBL/GenBank/DDBJ databases">
        <title>High-Quality draft genome sequences of three cyanobacteria isolated from the limestone walls of the Old Cathedral of Coimbra.</title>
        <authorList>
            <person name="Tiago I."/>
            <person name="Soares F."/>
            <person name="Portugal A."/>
        </authorList>
    </citation>
    <scope>NUCLEOTIDE SEQUENCE [LARGE SCALE GENOMIC DNA]</scope>
    <source>
        <strain evidence="9">C</strain>
    </source>
</reference>
<sequence>MKQVPRWFRYGLLLLLGLLLAVFLFGRFESLPIISTPVPALPQHPLIQAYFNQNPADAYTDPYRHIHRPGDNLEQIIAEQIQAARRSVDVAVQELRSPLIAQALRDRTQAGLSVRVILENNYSRPISSFTPQEIRTLDARQQERYRENLQLIDRNSDGQLSEAEINEYDALQVIRNAGIPWLDDTADGSAGSGLMHHKFVTLDGQKVLVTSANFTLSDLHGDFSHPESRGNPNALVILESAPLASHFTHEFNLMWGDGPGGQPNSLFGLQKPYRPPQRLTLGDAQIQVQFSPTSRTQPWIESVNGLIGQTLQQAQHTVELALFVFSEQPLSNILKAQHQQGVQIRALIDAQFAFRYYSEALDMLGVALSRTRPETGEPCEFDPNNRPWSQPLSSVGVPQLPRGDLLHHKYGVVDGITVITGSQNWSEAANLRNDETLLILSDPTVAAHFHREFEHLYAKSRLGLPATVQDRLEIQAESCSQVETSHQRGAERSGLEETKRGENSFRNLDDSRLNLNTATAADLEQLSGIGPALAQRIIETRQQAPFTSAADLERVPGIGPKLREQLQDQVRW</sequence>
<dbReference type="GO" id="GO:0006281">
    <property type="term" value="P:DNA repair"/>
    <property type="evidence" value="ECO:0007669"/>
    <property type="project" value="InterPro"/>
</dbReference>
<dbReference type="InterPro" id="IPR003583">
    <property type="entry name" value="Hlx-hairpin-Hlx_DNA-bd_motif"/>
</dbReference>
<dbReference type="GO" id="GO:0003677">
    <property type="term" value="F:DNA binding"/>
    <property type="evidence" value="ECO:0007669"/>
    <property type="project" value="InterPro"/>
</dbReference>
<keyword evidence="6" id="KW-0443">Lipid metabolism</keyword>
<evidence type="ECO:0000256" key="6">
    <source>
        <dbReference type="ARBA" id="ARBA00023098"/>
    </source>
</evidence>
<dbReference type="RefSeq" id="WP_161825523.1">
    <property type="nucleotide sequence ID" value="NZ_WVIC01000020.1"/>
</dbReference>
<dbReference type="PANTHER" id="PTHR43856">
    <property type="entry name" value="CARDIOLIPIN HYDROLASE"/>
    <property type="match status" value="1"/>
</dbReference>
<evidence type="ECO:0000256" key="5">
    <source>
        <dbReference type="ARBA" id="ARBA00022963"/>
    </source>
</evidence>
<dbReference type="Gene3D" id="3.30.870.10">
    <property type="entry name" value="Endonuclease Chain A"/>
    <property type="match status" value="2"/>
</dbReference>
<dbReference type="Proteomes" id="UP000607397">
    <property type="component" value="Unassembled WGS sequence"/>
</dbReference>
<dbReference type="InterPro" id="IPR010994">
    <property type="entry name" value="RuvA_2-like"/>
</dbReference>
<organism evidence="9 10">
    <name type="scientific">Petrachloros mirabilis ULC683</name>
    <dbReference type="NCBI Taxonomy" id="2781853"/>
    <lineage>
        <taxon>Bacteria</taxon>
        <taxon>Bacillati</taxon>
        <taxon>Cyanobacteriota</taxon>
        <taxon>Cyanophyceae</taxon>
        <taxon>Synechococcales</taxon>
        <taxon>Petrachlorosaceae</taxon>
        <taxon>Petrachloros</taxon>
        <taxon>Petrachloros mirabilis</taxon>
    </lineage>
</organism>
<dbReference type="InterPro" id="IPR051406">
    <property type="entry name" value="PLD_domain"/>
</dbReference>
<evidence type="ECO:0000313" key="10">
    <source>
        <dbReference type="Proteomes" id="UP000607397"/>
    </source>
</evidence>
<dbReference type="Gene3D" id="1.10.150.320">
    <property type="entry name" value="Photosystem II 12 kDa extrinsic protein"/>
    <property type="match status" value="1"/>
</dbReference>
<dbReference type="Pfam" id="PF13091">
    <property type="entry name" value="PLDc_2"/>
    <property type="match status" value="2"/>
</dbReference>
<keyword evidence="10" id="KW-1185">Reference proteome</keyword>
<dbReference type="SMART" id="SM00278">
    <property type="entry name" value="HhH1"/>
    <property type="match status" value="2"/>
</dbReference>
<dbReference type="GO" id="GO:0006793">
    <property type="term" value="P:phosphorus metabolic process"/>
    <property type="evidence" value="ECO:0007669"/>
    <property type="project" value="UniProtKB-ARBA"/>
</dbReference>
<proteinExistence type="inferred from homology"/>
<dbReference type="InterPro" id="IPR001736">
    <property type="entry name" value="PLipase_D/transphosphatidylase"/>
</dbReference>
<dbReference type="AlphaFoldDB" id="A0A8K2A8B6"/>
<feature type="region of interest" description="Disordered" evidence="7">
    <location>
        <begin position="482"/>
        <end position="507"/>
    </location>
</feature>
<evidence type="ECO:0000259" key="8">
    <source>
        <dbReference type="PROSITE" id="PS50035"/>
    </source>
</evidence>
<keyword evidence="4" id="KW-0378">Hydrolase</keyword>
<comment type="similarity">
    <text evidence="2">Belongs to the phospholipase D family.</text>
</comment>
<dbReference type="PROSITE" id="PS00018">
    <property type="entry name" value="EF_HAND_1"/>
    <property type="match status" value="1"/>
</dbReference>
<dbReference type="GO" id="GO:0016042">
    <property type="term" value="P:lipid catabolic process"/>
    <property type="evidence" value="ECO:0007669"/>
    <property type="project" value="UniProtKB-KW"/>
</dbReference>
<dbReference type="SMART" id="SM00155">
    <property type="entry name" value="PLDc"/>
    <property type="match status" value="2"/>
</dbReference>
<evidence type="ECO:0000313" key="9">
    <source>
        <dbReference type="EMBL" id="NCJ07044.1"/>
    </source>
</evidence>
<feature type="compositionally biased region" description="Basic and acidic residues" evidence="7">
    <location>
        <begin position="485"/>
        <end position="507"/>
    </location>
</feature>
<evidence type="ECO:0000256" key="7">
    <source>
        <dbReference type="SAM" id="MobiDB-lite"/>
    </source>
</evidence>
<feature type="domain" description="PLD phosphodiesterase" evidence="8">
    <location>
        <begin position="402"/>
        <end position="429"/>
    </location>
</feature>
<keyword evidence="5" id="KW-0442">Lipid degradation</keyword>
<dbReference type="EC" id="3.1.4.4" evidence="3"/>
<dbReference type="InterPro" id="IPR025202">
    <property type="entry name" value="PLD-like_dom"/>
</dbReference>
<dbReference type="GO" id="GO:0016891">
    <property type="term" value="F:RNA endonuclease activity producing 5'-phosphomonoesters, hydrolytic mechanism"/>
    <property type="evidence" value="ECO:0007669"/>
    <property type="project" value="TreeGrafter"/>
</dbReference>
<evidence type="ECO:0000256" key="3">
    <source>
        <dbReference type="ARBA" id="ARBA00012027"/>
    </source>
</evidence>
<dbReference type="CDD" id="cd09173">
    <property type="entry name" value="PLDc_Nuc_like_unchar1_2"/>
    <property type="match status" value="1"/>
</dbReference>
<feature type="domain" description="PLD phosphodiesterase" evidence="8">
    <location>
        <begin position="191"/>
        <end position="218"/>
    </location>
</feature>
<dbReference type="InterPro" id="IPR018247">
    <property type="entry name" value="EF_Hand_1_Ca_BS"/>
</dbReference>
<dbReference type="GO" id="GO:0004630">
    <property type="term" value="F:phospholipase D activity"/>
    <property type="evidence" value="ECO:0007669"/>
    <property type="project" value="UniProtKB-EC"/>
</dbReference>
<dbReference type="PANTHER" id="PTHR43856:SF1">
    <property type="entry name" value="MITOCHONDRIAL CARDIOLIPIN HYDROLASE"/>
    <property type="match status" value="1"/>
</dbReference>
<dbReference type="EMBL" id="WVIC01000020">
    <property type="protein sequence ID" value="NCJ07044.1"/>
    <property type="molecule type" value="Genomic_DNA"/>
</dbReference>
<gene>
    <name evidence="9" type="ORF">GS597_11100</name>
</gene>
<name>A0A8K2A8B6_9CYAN</name>
<dbReference type="SUPFAM" id="SSF47781">
    <property type="entry name" value="RuvA domain 2-like"/>
    <property type="match status" value="1"/>
</dbReference>
<dbReference type="PROSITE" id="PS50035">
    <property type="entry name" value="PLD"/>
    <property type="match status" value="2"/>
</dbReference>
<evidence type="ECO:0000256" key="4">
    <source>
        <dbReference type="ARBA" id="ARBA00022801"/>
    </source>
</evidence>
<accession>A0A8K2A8B6</accession>
<evidence type="ECO:0000256" key="1">
    <source>
        <dbReference type="ARBA" id="ARBA00000798"/>
    </source>
</evidence>
<dbReference type="CDD" id="cd09116">
    <property type="entry name" value="PLDc_Nuc_like"/>
    <property type="match status" value="1"/>
</dbReference>